<name>A0A5K3FS72_MESCO</name>
<dbReference type="WBParaSite" id="MCU_010114-RA">
    <property type="protein sequence ID" value="MCU_010114-RA"/>
    <property type="gene ID" value="MCU_010114"/>
</dbReference>
<organism evidence="1">
    <name type="scientific">Mesocestoides corti</name>
    <name type="common">Flatworm</name>
    <dbReference type="NCBI Taxonomy" id="53468"/>
    <lineage>
        <taxon>Eukaryota</taxon>
        <taxon>Metazoa</taxon>
        <taxon>Spiralia</taxon>
        <taxon>Lophotrochozoa</taxon>
        <taxon>Platyhelminthes</taxon>
        <taxon>Cestoda</taxon>
        <taxon>Eucestoda</taxon>
        <taxon>Cyclophyllidea</taxon>
        <taxon>Mesocestoididae</taxon>
        <taxon>Mesocestoides</taxon>
    </lineage>
</organism>
<proteinExistence type="predicted"/>
<evidence type="ECO:0000313" key="1">
    <source>
        <dbReference type="WBParaSite" id="MCU_010114-RA"/>
    </source>
</evidence>
<reference evidence="1" key="1">
    <citation type="submission" date="2019-11" db="UniProtKB">
        <authorList>
            <consortium name="WormBaseParasite"/>
        </authorList>
    </citation>
    <scope>IDENTIFICATION</scope>
</reference>
<sequence length="48" mass="5394">MYLLFGCRRMWDAQTATSVLLPFQLFPASGKIQISLPSLCQIKSSKMS</sequence>
<dbReference type="AlphaFoldDB" id="A0A5K3FS72"/>
<accession>A0A5K3FS72</accession>
<protein>
    <submittedName>
        <fullName evidence="1">Uncharacterized protein</fullName>
    </submittedName>
</protein>